<protein>
    <submittedName>
        <fullName evidence="2">Uncharacterized protein</fullName>
    </submittedName>
</protein>
<keyword evidence="3" id="KW-1185">Reference proteome</keyword>
<reference evidence="2 3" key="1">
    <citation type="submission" date="2021-02" db="EMBL/GenBank/DDBJ databases">
        <title>Genome assembly of Pseudopithomyces chartarum.</title>
        <authorList>
            <person name="Jauregui R."/>
            <person name="Singh J."/>
            <person name="Voisey C."/>
        </authorList>
    </citation>
    <scope>NUCLEOTIDE SEQUENCE [LARGE SCALE GENOMIC DNA]</scope>
    <source>
        <strain evidence="2 3">AGR01</strain>
    </source>
</reference>
<feature type="region of interest" description="Disordered" evidence="1">
    <location>
        <begin position="197"/>
        <end position="229"/>
    </location>
</feature>
<organism evidence="2 3">
    <name type="scientific">Pseudopithomyces chartarum</name>
    <dbReference type="NCBI Taxonomy" id="1892770"/>
    <lineage>
        <taxon>Eukaryota</taxon>
        <taxon>Fungi</taxon>
        <taxon>Dikarya</taxon>
        <taxon>Ascomycota</taxon>
        <taxon>Pezizomycotina</taxon>
        <taxon>Dothideomycetes</taxon>
        <taxon>Pleosporomycetidae</taxon>
        <taxon>Pleosporales</taxon>
        <taxon>Massarineae</taxon>
        <taxon>Didymosphaeriaceae</taxon>
        <taxon>Pseudopithomyces</taxon>
    </lineage>
</organism>
<evidence type="ECO:0000256" key="1">
    <source>
        <dbReference type="SAM" id="MobiDB-lite"/>
    </source>
</evidence>
<dbReference type="EMBL" id="WVTA01000002">
    <property type="protein sequence ID" value="KAK3216350.1"/>
    <property type="molecule type" value="Genomic_DNA"/>
</dbReference>
<accession>A0AAN6RKA6</accession>
<evidence type="ECO:0000313" key="3">
    <source>
        <dbReference type="Proteomes" id="UP001280581"/>
    </source>
</evidence>
<comment type="caution">
    <text evidence="2">The sequence shown here is derived from an EMBL/GenBank/DDBJ whole genome shotgun (WGS) entry which is preliminary data.</text>
</comment>
<proteinExistence type="predicted"/>
<dbReference type="AlphaFoldDB" id="A0AAN6RKA6"/>
<name>A0AAN6RKA6_9PLEO</name>
<sequence>MGKKRKNGALPGGCVAALPKDGGIPPPSKQPLSAAAIFKQNPKSAKETPPLSSQSPAVHPVAAAFNESTQAYRNTLYKNTAKKLDETISQLLNRMHDFNPTTASTPCHTSDLNGSPEEPALFRRVGSYNVSIEQGEERDEKTLEEILSAFAAEHKTCFEEMNDLEKQWEKLVGEIWEVGVSCLGKDMMLPLLSQSSPLSSLPAHKKGDNSALDDSTKSGPVRKKVKFQEPEPEIPRFLSTSTHHAKMPLLEPISDEDVKNLEDKIDALGVHQVEEFVRVEKESKQSYFKKLREVLDLLKDE</sequence>
<evidence type="ECO:0000313" key="2">
    <source>
        <dbReference type="EMBL" id="KAK3216350.1"/>
    </source>
</evidence>
<dbReference type="Proteomes" id="UP001280581">
    <property type="component" value="Unassembled WGS sequence"/>
</dbReference>
<gene>
    <name evidence="2" type="ORF">GRF29_8g3043254</name>
</gene>
<feature type="region of interest" description="Disordered" evidence="1">
    <location>
        <begin position="1"/>
        <end position="58"/>
    </location>
</feature>